<keyword evidence="4 7" id="KW-1133">Transmembrane helix</keyword>
<dbReference type="GO" id="GO:0016020">
    <property type="term" value="C:membrane"/>
    <property type="evidence" value="ECO:0007669"/>
    <property type="project" value="UniProtKB-SubCell"/>
</dbReference>
<reference evidence="8" key="1">
    <citation type="submission" date="2021-06" db="EMBL/GenBank/DDBJ databases">
        <title>An adapted protocol for Saccharibacteria cultivation: two new species join this phylum of Candidate Phyla Radiations.</title>
        <authorList>
            <person name="Ibrahim A."/>
            <person name="Maatouk M."/>
            <person name="Raoult D."/>
            <person name="Bittar F."/>
        </authorList>
    </citation>
    <scope>NUCLEOTIDE SEQUENCE</scope>
    <source>
        <strain evidence="8">IHU2</strain>
    </source>
</reference>
<proteinExistence type="inferred from homology"/>
<dbReference type="Pfam" id="PF01544">
    <property type="entry name" value="CorA"/>
    <property type="match status" value="1"/>
</dbReference>
<dbReference type="InterPro" id="IPR047199">
    <property type="entry name" value="CorA-like"/>
</dbReference>
<keyword evidence="6" id="KW-0175">Coiled coil</keyword>
<keyword evidence="3 7" id="KW-0812">Transmembrane</keyword>
<evidence type="ECO:0000256" key="2">
    <source>
        <dbReference type="ARBA" id="ARBA00009765"/>
    </source>
</evidence>
<dbReference type="InterPro" id="IPR045863">
    <property type="entry name" value="CorA_TM1_TM2"/>
</dbReference>
<accession>A0A8F1MB48</accession>
<feature type="transmembrane region" description="Helical" evidence="7">
    <location>
        <begin position="280"/>
        <end position="300"/>
    </location>
</feature>
<feature type="coiled-coil region" evidence="6">
    <location>
        <begin position="133"/>
        <end position="160"/>
    </location>
</feature>
<evidence type="ECO:0000313" key="9">
    <source>
        <dbReference type="Proteomes" id="UP000677117"/>
    </source>
</evidence>
<dbReference type="Gene3D" id="3.30.460.20">
    <property type="entry name" value="CorA soluble domain-like"/>
    <property type="match status" value="1"/>
</dbReference>
<dbReference type="PANTHER" id="PTHR47891">
    <property type="entry name" value="TRANSPORTER-RELATED"/>
    <property type="match status" value="1"/>
</dbReference>
<protein>
    <recommendedName>
        <fullName evidence="10">Magnesium transporter CorA family protein</fullName>
    </recommendedName>
</protein>
<evidence type="ECO:0000313" key="8">
    <source>
        <dbReference type="EMBL" id="QWQ31368.1"/>
    </source>
</evidence>
<evidence type="ECO:0000256" key="6">
    <source>
        <dbReference type="SAM" id="Coils"/>
    </source>
</evidence>
<evidence type="ECO:0008006" key="10">
    <source>
        <dbReference type="Google" id="ProtNLM"/>
    </source>
</evidence>
<sequence length="306" mass="34737">MMVGYFERRSLTEKLTQAQRMHKNGWINLTGSLDATRVSKALSLSANIVRDVLDIHELPRAEFSDGVEYIFTRIPFGQTDSGKTAPFLIAISGGHYITISPHVKFSPLEVSDYLFSTTERPAGVFAANLAYIISQYEQRVHLLTEQISDARRRLSRHEVENSDFIKFVAIEDTLNEYRSSLEGMSRVITQLMENRRHLFKTRDLEALEDVDLHIRQVLVAISSSTHTISSIQNAYSTVANNTLNQRMKALTAITILLAIPNVFYGMYGMNIALPFQGEPWAYPVITSFTVLLILLVMFVAKRLRLF</sequence>
<gene>
    <name evidence="8" type="ORF">KOY49_04370</name>
</gene>
<keyword evidence="5 7" id="KW-0472">Membrane</keyword>
<comment type="subcellular location">
    <subcellularLocation>
        <location evidence="1">Membrane</location>
        <topology evidence="1">Multi-pass membrane protein</topology>
    </subcellularLocation>
</comment>
<dbReference type="InterPro" id="IPR002523">
    <property type="entry name" value="MgTranspt_CorA/ZnTranspt_ZntB"/>
</dbReference>
<organism evidence="8 9">
    <name type="scientific">Candidatus Minimicrobia vallesae</name>
    <dbReference type="NCBI Taxonomy" id="2841264"/>
    <lineage>
        <taxon>Bacteria</taxon>
        <taxon>Candidatus Saccharimonadota</taxon>
        <taxon>Candidatus Saccharimonadota incertae sedis</taxon>
        <taxon>Candidatus Minimicrobia</taxon>
    </lineage>
</organism>
<feature type="transmembrane region" description="Helical" evidence="7">
    <location>
        <begin position="249"/>
        <end position="268"/>
    </location>
</feature>
<dbReference type="KEGG" id="mvl:KOY49_04370"/>
<dbReference type="RefSeq" id="WP_129743571.1">
    <property type="nucleotide sequence ID" value="NZ_CP076459.1"/>
</dbReference>
<dbReference type="GO" id="GO:0046873">
    <property type="term" value="F:metal ion transmembrane transporter activity"/>
    <property type="evidence" value="ECO:0007669"/>
    <property type="project" value="InterPro"/>
</dbReference>
<dbReference type="AlphaFoldDB" id="A0A8F1MB48"/>
<dbReference type="InterPro" id="IPR045861">
    <property type="entry name" value="CorA_cytoplasmic_dom"/>
</dbReference>
<dbReference type="EMBL" id="CP076459">
    <property type="protein sequence ID" value="QWQ31368.1"/>
    <property type="molecule type" value="Genomic_DNA"/>
</dbReference>
<evidence type="ECO:0000256" key="7">
    <source>
        <dbReference type="SAM" id="Phobius"/>
    </source>
</evidence>
<dbReference type="SUPFAM" id="SSF143865">
    <property type="entry name" value="CorA soluble domain-like"/>
    <property type="match status" value="1"/>
</dbReference>
<dbReference type="SUPFAM" id="SSF144083">
    <property type="entry name" value="Magnesium transport protein CorA, transmembrane region"/>
    <property type="match status" value="1"/>
</dbReference>
<evidence type="ECO:0000256" key="4">
    <source>
        <dbReference type="ARBA" id="ARBA00022989"/>
    </source>
</evidence>
<name>A0A8F1MB48_9BACT</name>
<dbReference type="PANTHER" id="PTHR47891:SF1">
    <property type="entry name" value="CORA-MAGNESIUM AND COBALT TRANSPORTER"/>
    <property type="match status" value="1"/>
</dbReference>
<dbReference type="Proteomes" id="UP000677117">
    <property type="component" value="Chromosome"/>
</dbReference>
<evidence type="ECO:0000256" key="3">
    <source>
        <dbReference type="ARBA" id="ARBA00022692"/>
    </source>
</evidence>
<keyword evidence="9" id="KW-1185">Reference proteome</keyword>
<dbReference type="Gene3D" id="1.20.58.340">
    <property type="entry name" value="Magnesium transport protein CorA, transmembrane region"/>
    <property type="match status" value="2"/>
</dbReference>
<evidence type="ECO:0000256" key="1">
    <source>
        <dbReference type="ARBA" id="ARBA00004141"/>
    </source>
</evidence>
<evidence type="ECO:0000256" key="5">
    <source>
        <dbReference type="ARBA" id="ARBA00023136"/>
    </source>
</evidence>
<comment type="similarity">
    <text evidence="2">Belongs to the CorA metal ion transporter (MIT) (TC 1.A.35) family.</text>
</comment>